<dbReference type="SUPFAM" id="SSF47240">
    <property type="entry name" value="Ferritin-like"/>
    <property type="match status" value="1"/>
</dbReference>
<dbReference type="GO" id="GO:0009263">
    <property type="term" value="P:deoxyribonucleotide biosynthetic process"/>
    <property type="evidence" value="ECO:0007669"/>
    <property type="project" value="InterPro"/>
</dbReference>
<feature type="compositionally biased region" description="Basic residues" evidence="2">
    <location>
        <begin position="296"/>
        <end position="305"/>
    </location>
</feature>
<dbReference type="OrthoDB" id="10248373at2759"/>
<dbReference type="Proteomes" id="UP000620124">
    <property type="component" value="Unassembled WGS sequence"/>
</dbReference>
<dbReference type="EMBL" id="JACAZI010000010">
    <property type="protein sequence ID" value="KAF7349943.1"/>
    <property type="molecule type" value="Genomic_DNA"/>
</dbReference>
<dbReference type="InterPro" id="IPR009078">
    <property type="entry name" value="Ferritin-like_SF"/>
</dbReference>
<comment type="caution">
    <text evidence="3">The sequence shown here is derived from an EMBL/GenBank/DDBJ whole genome shotgun (WGS) entry which is preliminary data.</text>
</comment>
<dbReference type="PANTHER" id="PTHR23409">
    <property type="entry name" value="RIBONUCLEOSIDE-DIPHOSPHATE REDUCTASE SMALL CHAIN"/>
    <property type="match status" value="1"/>
</dbReference>
<feature type="region of interest" description="Disordered" evidence="2">
    <location>
        <begin position="293"/>
        <end position="317"/>
    </location>
</feature>
<dbReference type="InterPro" id="IPR033909">
    <property type="entry name" value="RNR_small"/>
</dbReference>
<dbReference type="GO" id="GO:0016491">
    <property type="term" value="F:oxidoreductase activity"/>
    <property type="evidence" value="ECO:0007669"/>
    <property type="project" value="InterPro"/>
</dbReference>
<dbReference type="PANTHER" id="PTHR23409:SF18">
    <property type="entry name" value="RIBONUCLEOSIDE-DIPHOSPHATE REDUCTASE SUBUNIT M2"/>
    <property type="match status" value="1"/>
</dbReference>
<reference evidence="3" key="1">
    <citation type="submission" date="2020-05" db="EMBL/GenBank/DDBJ databases">
        <title>Mycena genomes resolve the evolution of fungal bioluminescence.</title>
        <authorList>
            <person name="Tsai I.J."/>
        </authorList>
    </citation>
    <scope>NUCLEOTIDE SEQUENCE</scope>
    <source>
        <strain evidence="3">CCC161011</strain>
    </source>
</reference>
<dbReference type="Gene3D" id="1.10.620.20">
    <property type="entry name" value="Ribonucleotide Reductase, subunit A"/>
    <property type="match status" value="1"/>
</dbReference>
<accession>A0A8H6XYI7</accession>
<dbReference type="InterPro" id="IPR000358">
    <property type="entry name" value="RNR_small_fam"/>
</dbReference>
<evidence type="ECO:0000313" key="4">
    <source>
        <dbReference type="Proteomes" id="UP000620124"/>
    </source>
</evidence>
<dbReference type="InterPro" id="IPR012348">
    <property type="entry name" value="RNR-like"/>
</dbReference>
<evidence type="ECO:0000256" key="2">
    <source>
        <dbReference type="SAM" id="MobiDB-lite"/>
    </source>
</evidence>
<dbReference type="PROSITE" id="PS00368">
    <property type="entry name" value="RIBORED_SMALL"/>
    <property type="match status" value="1"/>
</dbReference>
<dbReference type="CDD" id="cd01049">
    <property type="entry name" value="RNRR2"/>
    <property type="match status" value="1"/>
</dbReference>
<gene>
    <name evidence="3" type="ORF">MVEN_01295100</name>
</gene>
<keyword evidence="4" id="KW-1185">Reference proteome</keyword>
<name>A0A8H6XYI7_9AGAR</name>
<proteinExistence type="inferred from homology"/>
<dbReference type="InterPro" id="IPR030475">
    <property type="entry name" value="RNR_small_AS"/>
</dbReference>
<protein>
    <submittedName>
        <fullName evidence="3">Ribonucleoside-diphosphate reductase subunit M2 B</fullName>
    </submittedName>
</protein>
<dbReference type="Pfam" id="PF00268">
    <property type="entry name" value="Ribonuc_red_sm"/>
    <property type="match status" value="1"/>
</dbReference>
<evidence type="ECO:0000313" key="3">
    <source>
        <dbReference type="EMBL" id="KAF7349943.1"/>
    </source>
</evidence>
<evidence type="ECO:0000256" key="1">
    <source>
        <dbReference type="ARBA" id="ARBA00009303"/>
    </source>
</evidence>
<sequence>MANREPLLDPSLSRFVLFPIRYPDLWDMYKKAQASFWTAEEIDLSVDIAYWVWLTADEQRFISSTLAFFAASDGIVNENLLARFSCEVQSAEARCFYGFQVMMENVHSETYSLLIDTYIRDPSSRTLLFNAIETMPCVERKARWALHWISDFESPFSQRLVAFAAVEGIFFSGSFDPETGELTMSCLDGMCYPAKIAAFADSGPSLDTDESLGNDTHQDEDDAYQSLDEEASDELTQDENVATDADADLIKLVLDSDGKLVATANQACDYQLRGPALQNVNVWDFVAQTEKERIKSKGTGKSRRKHSEDAEKLITEK</sequence>
<feature type="compositionally biased region" description="Basic and acidic residues" evidence="2">
    <location>
        <begin position="306"/>
        <end position="317"/>
    </location>
</feature>
<dbReference type="AlphaFoldDB" id="A0A8H6XYI7"/>
<organism evidence="3 4">
    <name type="scientific">Mycena venus</name>
    <dbReference type="NCBI Taxonomy" id="2733690"/>
    <lineage>
        <taxon>Eukaryota</taxon>
        <taxon>Fungi</taxon>
        <taxon>Dikarya</taxon>
        <taxon>Basidiomycota</taxon>
        <taxon>Agaricomycotina</taxon>
        <taxon>Agaricomycetes</taxon>
        <taxon>Agaricomycetidae</taxon>
        <taxon>Agaricales</taxon>
        <taxon>Marasmiineae</taxon>
        <taxon>Mycenaceae</taxon>
        <taxon>Mycena</taxon>
    </lineage>
</organism>
<comment type="similarity">
    <text evidence="1">Belongs to the ribonucleoside diphosphate reductase small chain family.</text>
</comment>